<accession>A0A3G2KHQ2</accession>
<dbReference type="Proteomes" id="UP000273822">
    <property type="component" value="Segment"/>
</dbReference>
<organism evidence="1 2">
    <name type="scientific">Arthrobacter phage Maureen</name>
    <dbReference type="NCBI Taxonomy" id="2419961"/>
    <lineage>
        <taxon>Viruses</taxon>
        <taxon>Duplodnaviria</taxon>
        <taxon>Heunggongvirae</taxon>
        <taxon>Uroviricota</taxon>
        <taxon>Caudoviricetes</taxon>
        <taxon>Casidaviridae</taxon>
        <taxon>Liebevirus</taxon>
        <taxon>Liebevirus liebe</taxon>
        <taxon>Arthrobacter virus Liebe</taxon>
    </lineage>
</organism>
<proteinExistence type="predicted"/>
<sequence length="36" mass="4134">MDLDDDVDLSLDPREYVCGVCRLTHWRGAPDPCDRV</sequence>
<protein>
    <submittedName>
        <fullName evidence="1">Uncharacterized protein</fullName>
    </submittedName>
</protein>
<evidence type="ECO:0000313" key="1">
    <source>
        <dbReference type="EMBL" id="AYN58522.1"/>
    </source>
</evidence>
<gene>
    <name evidence="1" type="primary">41</name>
    <name evidence="1" type="ORF">PBI_MAUREEN_41</name>
</gene>
<evidence type="ECO:0000313" key="2">
    <source>
        <dbReference type="Proteomes" id="UP000273822"/>
    </source>
</evidence>
<reference evidence="2" key="1">
    <citation type="submission" date="2018-09" db="EMBL/GenBank/DDBJ databases">
        <authorList>
            <person name="Rimple P.A."/>
            <person name="Stoner T.H."/>
            <person name="Garlena R.A."/>
            <person name="Russell D.A."/>
            <person name="Pope W.H."/>
            <person name="Jacobs-Sera D."/>
            <person name="Hatfull G.F."/>
        </authorList>
    </citation>
    <scope>NUCLEOTIDE SEQUENCE [LARGE SCALE GENOMIC DNA]</scope>
</reference>
<name>A0A3G2KHQ2_9CAUD</name>
<dbReference type="EMBL" id="MH834619">
    <property type="protein sequence ID" value="AYN58522.1"/>
    <property type="molecule type" value="Genomic_DNA"/>
</dbReference>